<dbReference type="InterPro" id="IPR051972">
    <property type="entry name" value="Glutamate-rich_WD_repeat"/>
</dbReference>
<sequence>MTSSIKHRMKAKRKNKMSKKGEWPSSSLGPQVLVKVWQPGVDKLEEGKQTYYCAKVHRLLKGDPKHEAPTYFDIVRDTLGLVRTEFPHMVYFMAETQAEKASWNSTGIFKVTNISGKRHEPLPKLKGDEAGMDDDESDDKNQCKFMSYRCVQYDKERDSMVAYFEYHKHPITSIEWSPHEASSLVVSSSDNQLIIWDLSLEKDEEEDAEFKAKTQEVNAPQDLPPQLLFIHQRQKDLKELHWHTKIPGMIMSTASDGFNILMPSNIQSTLPSDGGI</sequence>
<feature type="repeat" description="WD" evidence="1">
    <location>
        <begin position="164"/>
        <end position="206"/>
    </location>
</feature>
<proteinExistence type="predicted"/>
<keyword evidence="4" id="KW-1185">Reference proteome</keyword>
<reference evidence="3 4" key="1">
    <citation type="journal article" date="2017" name="Plant Biotechnol. J.">
        <title>A comprehensive draft genome sequence for lupin (Lupinus angustifolius), an emerging health food: insights into plant-microbe interactions and legume evolution.</title>
        <authorList>
            <person name="Hane J.K."/>
            <person name="Ming Y."/>
            <person name="Kamphuis L.G."/>
            <person name="Nelson M.N."/>
            <person name="Garg G."/>
            <person name="Atkins C.A."/>
            <person name="Bayer P.E."/>
            <person name="Bravo A."/>
            <person name="Bringans S."/>
            <person name="Cannon S."/>
            <person name="Edwards D."/>
            <person name="Foley R."/>
            <person name="Gao L.L."/>
            <person name="Harrison M.J."/>
            <person name="Huang W."/>
            <person name="Hurgobin B."/>
            <person name="Li S."/>
            <person name="Liu C.W."/>
            <person name="McGrath A."/>
            <person name="Morahan G."/>
            <person name="Murray J."/>
            <person name="Weller J."/>
            <person name="Jian J."/>
            <person name="Singh K.B."/>
        </authorList>
    </citation>
    <scope>NUCLEOTIDE SEQUENCE [LARGE SCALE GENOMIC DNA]</scope>
    <source>
        <strain evidence="4">cv. Tanjil</strain>
        <tissue evidence="3">Whole plant</tissue>
    </source>
</reference>
<dbReference type="InterPro" id="IPR036322">
    <property type="entry name" value="WD40_repeat_dom_sf"/>
</dbReference>
<dbReference type="AlphaFoldDB" id="A0A1J7HZ41"/>
<dbReference type="InterPro" id="IPR015943">
    <property type="entry name" value="WD40/YVTN_repeat-like_dom_sf"/>
</dbReference>
<feature type="compositionally biased region" description="Basic residues" evidence="2">
    <location>
        <begin position="1"/>
        <end position="18"/>
    </location>
</feature>
<dbReference type="Gramene" id="OIW18025">
    <property type="protein sequence ID" value="OIW18025"/>
    <property type="gene ID" value="TanjilG_07609"/>
</dbReference>
<dbReference type="GO" id="GO:0005730">
    <property type="term" value="C:nucleolus"/>
    <property type="evidence" value="ECO:0007669"/>
    <property type="project" value="TreeGrafter"/>
</dbReference>
<dbReference type="Proteomes" id="UP000188354">
    <property type="component" value="Chromosome LG01"/>
</dbReference>
<gene>
    <name evidence="3" type="ORF">TanjilG_07609</name>
</gene>
<dbReference type="EMBL" id="CM007361">
    <property type="protein sequence ID" value="OIW18025.1"/>
    <property type="molecule type" value="Genomic_DNA"/>
</dbReference>
<dbReference type="Gene3D" id="2.130.10.10">
    <property type="entry name" value="YVTN repeat-like/Quinoprotein amine dehydrogenase"/>
    <property type="match status" value="1"/>
</dbReference>
<accession>A0A1J7HZ41</accession>
<dbReference type="InterPro" id="IPR001680">
    <property type="entry name" value="WD40_rpt"/>
</dbReference>
<evidence type="ECO:0000313" key="4">
    <source>
        <dbReference type="Proteomes" id="UP000188354"/>
    </source>
</evidence>
<evidence type="ECO:0000313" key="3">
    <source>
        <dbReference type="EMBL" id="OIW18025.1"/>
    </source>
</evidence>
<name>A0A1J7HZ41_LUPAN</name>
<dbReference type="PANTHER" id="PTHR45903:SF1">
    <property type="entry name" value="GLUTAMATE-RICH WD REPEAT-CONTAINING PROTEIN 1"/>
    <property type="match status" value="1"/>
</dbReference>
<dbReference type="SMART" id="SM00320">
    <property type="entry name" value="WD40"/>
    <property type="match status" value="1"/>
</dbReference>
<dbReference type="SUPFAM" id="SSF50978">
    <property type="entry name" value="WD40 repeat-like"/>
    <property type="match status" value="1"/>
</dbReference>
<keyword evidence="1" id="KW-0853">WD repeat</keyword>
<dbReference type="GO" id="GO:0042254">
    <property type="term" value="P:ribosome biogenesis"/>
    <property type="evidence" value="ECO:0007669"/>
    <property type="project" value="TreeGrafter"/>
</dbReference>
<dbReference type="PROSITE" id="PS50294">
    <property type="entry name" value="WD_REPEATS_REGION"/>
    <property type="match status" value="1"/>
</dbReference>
<dbReference type="PANTHER" id="PTHR45903">
    <property type="entry name" value="GLUTAMATE-RICH WD REPEAT-CONTAINING PROTEIN 1"/>
    <property type="match status" value="1"/>
</dbReference>
<protein>
    <submittedName>
        <fullName evidence="3">Uncharacterized protein</fullName>
    </submittedName>
</protein>
<evidence type="ECO:0000256" key="1">
    <source>
        <dbReference type="PROSITE-ProRule" id="PRU00221"/>
    </source>
</evidence>
<dbReference type="PROSITE" id="PS50082">
    <property type="entry name" value="WD_REPEATS_2"/>
    <property type="match status" value="1"/>
</dbReference>
<organism evidence="3 4">
    <name type="scientific">Lupinus angustifolius</name>
    <name type="common">Narrow-leaved blue lupine</name>
    <dbReference type="NCBI Taxonomy" id="3871"/>
    <lineage>
        <taxon>Eukaryota</taxon>
        <taxon>Viridiplantae</taxon>
        <taxon>Streptophyta</taxon>
        <taxon>Embryophyta</taxon>
        <taxon>Tracheophyta</taxon>
        <taxon>Spermatophyta</taxon>
        <taxon>Magnoliopsida</taxon>
        <taxon>eudicotyledons</taxon>
        <taxon>Gunneridae</taxon>
        <taxon>Pentapetalae</taxon>
        <taxon>rosids</taxon>
        <taxon>fabids</taxon>
        <taxon>Fabales</taxon>
        <taxon>Fabaceae</taxon>
        <taxon>Papilionoideae</taxon>
        <taxon>50 kb inversion clade</taxon>
        <taxon>genistoids sensu lato</taxon>
        <taxon>core genistoids</taxon>
        <taxon>Genisteae</taxon>
        <taxon>Lupinus</taxon>
    </lineage>
</organism>
<evidence type="ECO:0000256" key="2">
    <source>
        <dbReference type="SAM" id="MobiDB-lite"/>
    </source>
</evidence>
<feature type="region of interest" description="Disordered" evidence="2">
    <location>
        <begin position="1"/>
        <end position="26"/>
    </location>
</feature>
<dbReference type="STRING" id="3871.A0A1J7HZ41"/>